<sequence>MLFLDLRLALLGVLCLVCPLTRAVDGRIVLSKTNARRQRALERNEDERRDPGGPPGPPRMANLPGQQQIDAPFSPSFANTPQGGAAAPSTVQSAAPRNSVDPPAVSSASLLSAFDHQPAIAAADPLQSAHGVPSPRAETQGHESAAYRSASVDSKGIIDTVFGTSAPSTSTTAAPPWTDAFVRQQGPPSPVTSTAAPSTTQMPTTSSTTSTSTSTTTTSTTTSSTTSSAAPSPPPTTTTPLPTTPSPSATPTTAPFAASTASPTLSLKIEDFSTFPPPAQTSSTAAPPTATTSTAVPSTRGPSPLAAGVPDLFATGEPEATTGAPGTTEAPLTTTTAPTPTSTPLPSTSTTLSPLLAETTTPPPAPPVVPTTTVMPTTLPAIAPFAASLPTTTVVVSTAYPETTPGPLTSEERGAGTIAFDDGISGVWEADCENNPCRGDKVMSVHQEFGPMDFHGTGSYKVTRSYCYMDGSTRQCNPATADYVLRASGLVTIAGLAGAPDGEGVILCEADYDTVVLEIHNVFLKGQLEQHCRCGSQVAHSTAEGSYDLSHCDGGCESLYNRTEFFRVINITDLIANATKCGGRGSEHVSILETPTAESKEKTLAYPPNQCFRRTKAFTKTTRGLAEERAAREGGAVVPSHVMAAKLAAPLMPGEHKVDVTIESSNNIRFWCYAMLTSHPHDLPDELLMNGSFVRDYAVSETIYGINGTLNTGTVSVHNLEPATEYLLRCFAVNLDNSTQRGSILNETFTT</sequence>
<evidence type="ECO:0000313" key="3">
    <source>
        <dbReference type="EMBL" id="CEL94700.1"/>
    </source>
</evidence>
<dbReference type="InParanoid" id="A0A0G4EGS1"/>
<name>A0A0G4EGS1_VITBC</name>
<dbReference type="Proteomes" id="UP000041254">
    <property type="component" value="Unassembled WGS sequence"/>
</dbReference>
<accession>A0A0G4EGS1</accession>
<feature type="compositionally biased region" description="Low complexity" evidence="1">
    <location>
        <begin position="314"/>
        <end position="360"/>
    </location>
</feature>
<evidence type="ECO:0000256" key="2">
    <source>
        <dbReference type="SAM" id="SignalP"/>
    </source>
</evidence>
<dbReference type="EMBL" id="CDMY01000225">
    <property type="protein sequence ID" value="CEL94700.1"/>
    <property type="molecule type" value="Genomic_DNA"/>
</dbReference>
<feature type="compositionally biased region" description="Basic and acidic residues" evidence="1">
    <location>
        <begin position="39"/>
        <end position="51"/>
    </location>
</feature>
<evidence type="ECO:0000313" key="4">
    <source>
        <dbReference type="Proteomes" id="UP000041254"/>
    </source>
</evidence>
<organism evidence="3 4">
    <name type="scientific">Vitrella brassicaformis (strain CCMP3155)</name>
    <dbReference type="NCBI Taxonomy" id="1169540"/>
    <lineage>
        <taxon>Eukaryota</taxon>
        <taxon>Sar</taxon>
        <taxon>Alveolata</taxon>
        <taxon>Colpodellida</taxon>
        <taxon>Vitrellaceae</taxon>
        <taxon>Vitrella</taxon>
    </lineage>
</organism>
<feature type="region of interest" description="Disordered" evidence="1">
    <location>
        <begin position="35"/>
        <end position="102"/>
    </location>
</feature>
<feature type="compositionally biased region" description="Low complexity" evidence="1">
    <location>
        <begin position="246"/>
        <end position="264"/>
    </location>
</feature>
<keyword evidence="4" id="KW-1185">Reference proteome</keyword>
<feature type="region of interest" description="Disordered" evidence="1">
    <location>
        <begin position="163"/>
        <end position="368"/>
    </location>
</feature>
<feature type="region of interest" description="Disordered" evidence="1">
    <location>
        <begin position="125"/>
        <end position="150"/>
    </location>
</feature>
<proteinExistence type="predicted"/>
<gene>
    <name evidence="3" type="ORF">Vbra_7373</name>
</gene>
<feature type="signal peptide" evidence="2">
    <location>
        <begin position="1"/>
        <end position="23"/>
    </location>
</feature>
<reference evidence="3 4" key="1">
    <citation type="submission" date="2014-11" db="EMBL/GenBank/DDBJ databases">
        <authorList>
            <person name="Zhu J."/>
            <person name="Qi W."/>
            <person name="Song R."/>
        </authorList>
    </citation>
    <scope>NUCLEOTIDE SEQUENCE [LARGE SCALE GENOMIC DNA]</scope>
</reference>
<dbReference type="AlphaFoldDB" id="A0A0G4EGS1"/>
<evidence type="ECO:0008006" key="5">
    <source>
        <dbReference type="Google" id="ProtNLM"/>
    </source>
</evidence>
<feature type="chain" id="PRO_5005187605" description="Fibronectin type-III domain-containing protein" evidence="2">
    <location>
        <begin position="24"/>
        <end position="751"/>
    </location>
</feature>
<dbReference type="STRING" id="1169540.A0A0G4EGS1"/>
<keyword evidence="2" id="KW-0732">Signal</keyword>
<protein>
    <recommendedName>
        <fullName evidence="5">Fibronectin type-III domain-containing protein</fullName>
    </recommendedName>
</protein>
<feature type="compositionally biased region" description="Pro residues" evidence="1">
    <location>
        <begin position="231"/>
        <end position="245"/>
    </location>
</feature>
<feature type="compositionally biased region" description="Low complexity" evidence="1">
    <location>
        <begin position="164"/>
        <end position="176"/>
    </location>
</feature>
<evidence type="ECO:0000256" key="1">
    <source>
        <dbReference type="SAM" id="MobiDB-lite"/>
    </source>
</evidence>
<feature type="compositionally biased region" description="Low complexity" evidence="1">
    <location>
        <begin position="280"/>
        <end position="299"/>
    </location>
</feature>
<dbReference type="VEuPathDB" id="CryptoDB:Vbra_7373"/>
<feature type="compositionally biased region" description="Low complexity" evidence="1">
    <location>
        <begin position="191"/>
        <end position="230"/>
    </location>
</feature>